<dbReference type="PANTHER" id="PTHR31001:SF45">
    <property type="entry name" value="ZN(II)2CYS6 TRANSCRIPTION FACTOR (EUROFUNG)"/>
    <property type="match status" value="1"/>
</dbReference>
<dbReference type="GO" id="GO:0003677">
    <property type="term" value="F:DNA binding"/>
    <property type="evidence" value="ECO:0007669"/>
    <property type="project" value="InterPro"/>
</dbReference>
<evidence type="ECO:0000313" key="7">
    <source>
        <dbReference type="Proteomes" id="UP000503462"/>
    </source>
</evidence>
<organism evidence="6 7">
    <name type="scientific">Peltaster fructicola</name>
    <dbReference type="NCBI Taxonomy" id="286661"/>
    <lineage>
        <taxon>Eukaryota</taxon>
        <taxon>Fungi</taxon>
        <taxon>Dikarya</taxon>
        <taxon>Ascomycota</taxon>
        <taxon>Pezizomycotina</taxon>
        <taxon>Dothideomycetes</taxon>
        <taxon>Dothideomycetes incertae sedis</taxon>
        <taxon>Peltaster</taxon>
    </lineage>
</organism>
<dbReference type="CDD" id="cd12148">
    <property type="entry name" value="fungal_TF_MHR"/>
    <property type="match status" value="1"/>
</dbReference>
<dbReference type="InterPro" id="IPR050613">
    <property type="entry name" value="Sec_Metabolite_Reg"/>
</dbReference>
<evidence type="ECO:0000259" key="5">
    <source>
        <dbReference type="PROSITE" id="PS50048"/>
    </source>
</evidence>
<accession>A0A6H0XW91</accession>
<comment type="subcellular location">
    <subcellularLocation>
        <location evidence="1">Nucleus</location>
    </subcellularLocation>
</comment>
<dbReference type="GO" id="GO:0006351">
    <property type="term" value="P:DNA-templated transcription"/>
    <property type="evidence" value="ECO:0007669"/>
    <property type="project" value="InterPro"/>
</dbReference>
<name>A0A6H0XW91_9PEZI</name>
<protein>
    <recommendedName>
        <fullName evidence="5">Zn(2)-C6 fungal-type domain-containing protein</fullName>
    </recommendedName>
</protein>
<keyword evidence="2" id="KW-0479">Metal-binding</keyword>
<keyword evidence="7" id="KW-1185">Reference proteome</keyword>
<dbReference type="CDD" id="cd00067">
    <property type="entry name" value="GAL4"/>
    <property type="match status" value="1"/>
</dbReference>
<proteinExistence type="predicted"/>
<keyword evidence="3" id="KW-0539">Nucleus</keyword>
<dbReference type="SMART" id="SM00066">
    <property type="entry name" value="GAL4"/>
    <property type="match status" value="1"/>
</dbReference>
<dbReference type="PROSITE" id="PS50048">
    <property type="entry name" value="ZN2_CY6_FUNGAL_2"/>
    <property type="match status" value="1"/>
</dbReference>
<evidence type="ECO:0000256" key="4">
    <source>
        <dbReference type="SAM" id="MobiDB-lite"/>
    </source>
</evidence>
<sequence>MDSTDSRSPTNTAPIRLACASCQQRKVKCDRTFPCNNCTRRGERCLPGVAVLPKQRRRRFAERELLERLRHYEDLLRENNISFEPLHRDQPERRRNVNSKSPQSDEVLPPSEKDDLDDADTKPVFVAREYWTTLNEQKTLAFEDSDDEDDASDQGFAQDKIRNIWDSIHQKKGHRLPFGQPAVPIDLSRKHPDQVTIFKLWQIYLDNVNPLLKVTHTPTLQPRIIVAGSNVATIQPPLNALMFSIYCLAILSLTETECFDLLAAEKETILTHYQMCCQQALANCGVLCTRDREVLTALYLYLVREPLPARSALTLTAIDCTRYGSSSVSSLMGIAIRIARRMLLHSESSHAKQPALEAELRRRLWWAMVLLDGRLGELSGSITTLVPTWDCRVPLNVNDFELQHDMQSSPTPSTVTSEAIFAVTRSEMADIMRNMSCYLDFVNPALKLIGRRNQRINTPLGAEMNALNQEIEDNYLVYCNPENSLHFMTLWTARMFLARSQLLESYSITADPGCRSDKHRDTATSLALSMLEYDTKLMTSPLVQKFKWYLLMYLPLPAYFQILLDLKRRPSSGFADRAWQVMGEHFGARSLFTVEEHYRVFKLFSKIALRAWQACEEAASRQGRSLSIPTLILQLSTKAEEIRQSQLGPRVADDVAKLSVDDSWSATKMALPEVDPAFSIDSFMGQDLTLNMDAPSMLGIDLNSFDWDTMDWNPLQHRGW</sequence>
<dbReference type="AlphaFoldDB" id="A0A6H0XW91"/>
<dbReference type="EMBL" id="CP051141">
    <property type="protein sequence ID" value="QIW98867.1"/>
    <property type="molecule type" value="Genomic_DNA"/>
</dbReference>
<dbReference type="GO" id="GO:0005634">
    <property type="term" value="C:nucleus"/>
    <property type="evidence" value="ECO:0007669"/>
    <property type="project" value="UniProtKB-SubCell"/>
</dbReference>
<dbReference type="InterPro" id="IPR036864">
    <property type="entry name" value="Zn2-C6_fun-type_DNA-bd_sf"/>
</dbReference>
<dbReference type="SMART" id="SM00906">
    <property type="entry name" value="Fungal_trans"/>
    <property type="match status" value="1"/>
</dbReference>
<dbReference type="Proteomes" id="UP000503462">
    <property type="component" value="Chromosome 3"/>
</dbReference>
<feature type="compositionally biased region" description="Basic and acidic residues" evidence="4">
    <location>
        <begin position="86"/>
        <end position="95"/>
    </location>
</feature>
<dbReference type="OrthoDB" id="2269373at2759"/>
<evidence type="ECO:0000256" key="2">
    <source>
        <dbReference type="ARBA" id="ARBA00022723"/>
    </source>
</evidence>
<reference evidence="6 7" key="1">
    <citation type="journal article" date="2016" name="Sci. Rep.">
        <title>Peltaster fructicola genome reveals evolution from an invasive phytopathogen to an ectophytic parasite.</title>
        <authorList>
            <person name="Xu C."/>
            <person name="Chen H."/>
            <person name="Gleason M.L."/>
            <person name="Xu J.R."/>
            <person name="Liu H."/>
            <person name="Zhang R."/>
            <person name="Sun G."/>
        </authorList>
    </citation>
    <scope>NUCLEOTIDE SEQUENCE [LARGE SCALE GENOMIC DNA]</scope>
    <source>
        <strain evidence="6 7">LNHT1506</strain>
    </source>
</reference>
<dbReference type="GO" id="GO:0008270">
    <property type="term" value="F:zinc ion binding"/>
    <property type="evidence" value="ECO:0007669"/>
    <property type="project" value="InterPro"/>
</dbReference>
<dbReference type="Gene3D" id="4.10.240.10">
    <property type="entry name" value="Zn(2)-C6 fungal-type DNA-binding domain"/>
    <property type="match status" value="1"/>
</dbReference>
<feature type="domain" description="Zn(2)-C6 fungal-type" evidence="5">
    <location>
        <begin position="18"/>
        <end position="45"/>
    </location>
</feature>
<dbReference type="SUPFAM" id="SSF57701">
    <property type="entry name" value="Zn2/Cys6 DNA-binding domain"/>
    <property type="match status" value="1"/>
</dbReference>
<evidence type="ECO:0000256" key="1">
    <source>
        <dbReference type="ARBA" id="ARBA00004123"/>
    </source>
</evidence>
<dbReference type="InterPro" id="IPR007219">
    <property type="entry name" value="XnlR_reg_dom"/>
</dbReference>
<dbReference type="PANTHER" id="PTHR31001">
    <property type="entry name" value="UNCHARACTERIZED TRANSCRIPTIONAL REGULATORY PROTEIN"/>
    <property type="match status" value="1"/>
</dbReference>
<gene>
    <name evidence="6" type="ORF">AMS68_004385</name>
</gene>
<dbReference type="InterPro" id="IPR001138">
    <property type="entry name" value="Zn2Cys6_DnaBD"/>
</dbReference>
<evidence type="ECO:0000256" key="3">
    <source>
        <dbReference type="ARBA" id="ARBA00023242"/>
    </source>
</evidence>
<feature type="region of interest" description="Disordered" evidence="4">
    <location>
        <begin position="86"/>
        <end position="119"/>
    </location>
</feature>
<dbReference type="Pfam" id="PF00172">
    <property type="entry name" value="Zn_clus"/>
    <property type="match status" value="1"/>
</dbReference>
<dbReference type="GO" id="GO:0000981">
    <property type="term" value="F:DNA-binding transcription factor activity, RNA polymerase II-specific"/>
    <property type="evidence" value="ECO:0007669"/>
    <property type="project" value="InterPro"/>
</dbReference>
<evidence type="ECO:0000313" key="6">
    <source>
        <dbReference type="EMBL" id="QIW98867.1"/>
    </source>
</evidence>
<dbReference type="Pfam" id="PF04082">
    <property type="entry name" value="Fungal_trans"/>
    <property type="match status" value="1"/>
</dbReference>